<dbReference type="EMBL" id="JANPWB010000012">
    <property type="protein sequence ID" value="KAJ1113040.1"/>
    <property type="molecule type" value="Genomic_DNA"/>
</dbReference>
<keyword evidence="2" id="KW-1185">Reference proteome</keyword>
<dbReference type="AlphaFoldDB" id="A0AAV7NAD2"/>
<dbReference type="Proteomes" id="UP001066276">
    <property type="component" value="Chromosome 8"/>
</dbReference>
<accession>A0AAV7NAD2</accession>
<organism evidence="1 2">
    <name type="scientific">Pleurodeles waltl</name>
    <name type="common">Iberian ribbed newt</name>
    <dbReference type="NCBI Taxonomy" id="8319"/>
    <lineage>
        <taxon>Eukaryota</taxon>
        <taxon>Metazoa</taxon>
        <taxon>Chordata</taxon>
        <taxon>Craniata</taxon>
        <taxon>Vertebrata</taxon>
        <taxon>Euteleostomi</taxon>
        <taxon>Amphibia</taxon>
        <taxon>Batrachia</taxon>
        <taxon>Caudata</taxon>
        <taxon>Salamandroidea</taxon>
        <taxon>Salamandridae</taxon>
        <taxon>Pleurodelinae</taxon>
        <taxon>Pleurodeles</taxon>
    </lineage>
</organism>
<evidence type="ECO:0000313" key="1">
    <source>
        <dbReference type="EMBL" id="KAJ1113040.1"/>
    </source>
</evidence>
<feature type="non-terminal residue" evidence="1">
    <location>
        <position position="57"/>
    </location>
</feature>
<comment type="caution">
    <text evidence="1">The sequence shown here is derived from an EMBL/GenBank/DDBJ whole genome shotgun (WGS) entry which is preliminary data.</text>
</comment>
<protein>
    <submittedName>
        <fullName evidence="1">Uncharacterized protein</fullName>
    </submittedName>
</protein>
<name>A0AAV7NAD2_PLEWA</name>
<feature type="non-terminal residue" evidence="1">
    <location>
        <position position="1"/>
    </location>
</feature>
<gene>
    <name evidence="1" type="ORF">NDU88_001299</name>
</gene>
<reference evidence="1" key="1">
    <citation type="journal article" date="2022" name="bioRxiv">
        <title>Sequencing and chromosome-scale assembly of the giantPleurodeles waltlgenome.</title>
        <authorList>
            <person name="Brown T."/>
            <person name="Elewa A."/>
            <person name="Iarovenko S."/>
            <person name="Subramanian E."/>
            <person name="Araus A.J."/>
            <person name="Petzold A."/>
            <person name="Susuki M."/>
            <person name="Suzuki K.-i.T."/>
            <person name="Hayashi T."/>
            <person name="Toyoda A."/>
            <person name="Oliveira C."/>
            <person name="Osipova E."/>
            <person name="Leigh N.D."/>
            <person name="Simon A."/>
            <person name="Yun M.H."/>
        </authorList>
    </citation>
    <scope>NUCLEOTIDE SEQUENCE</scope>
    <source>
        <strain evidence="1">20211129_DDA</strain>
        <tissue evidence="1">Liver</tissue>
    </source>
</reference>
<evidence type="ECO:0000313" key="2">
    <source>
        <dbReference type="Proteomes" id="UP001066276"/>
    </source>
</evidence>
<sequence>TVSSLLLQRRETPVQVCRLGLTATYCACCQWVACGGCDCFCWLSRLLRVSPDFPPRV</sequence>
<proteinExistence type="predicted"/>